<evidence type="ECO:0000313" key="3">
    <source>
        <dbReference type="Proteomes" id="UP001150907"/>
    </source>
</evidence>
<proteinExistence type="predicted"/>
<dbReference type="OrthoDB" id="5558012at2759"/>
<accession>A0A9W8BJH4</accession>
<dbReference type="EMBL" id="JANBQF010000166">
    <property type="protein sequence ID" value="KAJ2004247.1"/>
    <property type="molecule type" value="Genomic_DNA"/>
</dbReference>
<feature type="compositionally biased region" description="Basic and acidic residues" evidence="1">
    <location>
        <begin position="78"/>
        <end position="92"/>
    </location>
</feature>
<sequence length="334" mass="37639">MNATAARSNLHHTTVRGKRIEVHFDTKIPPQFCPRFDDASADEISPTSPNHPPPLQRGASDESRHFEGNGYKSQQPYDKPDYNDNHPSDRRPGARNGYESQQQRQFGNGAGHRPPPRGSRAEEGTYQEERRWNGPAAYEDRRPAGPMRTRTFSDARGPPRPYERNGRAHPRGGFRERGHRGRVQGGDIRGHASHGNLRSTYVDMDSADLGNHNHRQDKQSPPQMRARYSDECANNDEEEWQGDDLKRSPRRYSSSRSPSQRRTRSISPGRNSHELEGRVGQWSHSPSPANDKHSAPSSASPRDTKPGSSGAGRNSYYDEEFSLDPEVQPRAYSS</sequence>
<comment type="caution">
    <text evidence="2">The sequence shown here is derived from an EMBL/GenBank/DDBJ whole genome shotgun (WGS) entry which is preliminary data.</text>
</comment>
<name>A0A9W8BJH4_9FUNG</name>
<organism evidence="2 3">
    <name type="scientific">Coemansia thaxteri</name>
    <dbReference type="NCBI Taxonomy" id="2663907"/>
    <lineage>
        <taxon>Eukaryota</taxon>
        <taxon>Fungi</taxon>
        <taxon>Fungi incertae sedis</taxon>
        <taxon>Zoopagomycota</taxon>
        <taxon>Kickxellomycotina</taxon>
        <taxon>Kickxellomycetes</taxon>
        <taxon>Kickxellales</taxon>
        <taxon>Kickxellaceae</taxon>
        <taxon>Coemansia</taxon>
    </lineage>
</organism>
<evidence type="ECO:0000313" key="2">
    <source>
        <dbReference type="EMBL" id="KAJ2004247.1"/>
    </source>
</evidence>
<feature type="compositionally biased region" description="Acidic residues" evidence="1">
    <location>
        <begin position="233"/>
        <end position="242"/>
    </location>
</feature>
<protein>
    <submittedName>
        <fullName evidence="2">Uncharacterized protein</fullName>
    </submittedName>
</protein>
<reference evidence="2" key="1">
    <citation type="submission" date="2022-07" db="EMBL/GenBank/DDBJ databases">
        <title>Phylogenomic reconstructions and comparative analyses of Kickxellomycotina fungi.</title>
        <authorList>
            <person name="Reynolds N.K."/>
            <person name="Stajich J.E."/>
            <person name="Barry K."/>
            <person name="Grigoriev I.V."/>
            <person name="Crous P."/>
            <person name="Smith M.E."/>
        </authorList>
    </citation>
    <scope>NUCLEOTIDE SEQUENCE</scope>
    <source>
        <strain evidence="2">IMI 214461</strain>
    </source>
</reference>
<dbReference type="Proteomes" id="UP001150907">
    <property type="component" value="Unassembled WGS sequence"/>
</dbReference>
<keyword evidence="3" id="KW-1185">Reference proteome</keyword>
<feature type="compositionally biased region" description="Basic and acidic residues" evidence="1">
    <location>
        <begin position="119"/>
        <end position="143"/>
    </location>
</feature>
<feature type="region of interest" description="Disordered" evidence="1">
    <location>
        <begin position="22"/>
        <end position="334"/>
    </location>
</feature>
<feature type="compositionally biased region" description="Basic residues" evidence="1">
    <location>
        <begin position="167"/>
        <end position="182"/>
    </location>
</feature>
<dbReference type="AlphaFoldDB" id="A0A9W8BJH4"/>
<evidence type="ECO:0000256" key="1">
    <source>
        <dbReference type="SAM" id="MobiDB-lite"/>
    </source>
</evidence>
<gene>
    <name evidence="2" type="ORF">H4R26_002626</name>
</gene>